<evidence type="ECO:0000313" key="8">
    <source>
        <dbReference type="Proteomes" id="UP000284706"/>
    </source>
</evidence>
<keyword evidence="3" id="KW-0547">Nucleotide-binding</keyword>
<dbReference type="PROSITE" id="PS50011">
    <property type="entry name" value="PROTEIN_KINASE_DOM"/>
    <property type="match status" value="1"/>
</dbReference>
<dbReference type="Pfam" id="PF00069">
    <property type="entry name" value="Pkinase"/>
    <property type="match status" value="1"/>
</dbReference>
<evidence type="ECO:0000256" key="2">
    <source>
        <dbReference type="ARBA" id="ARBA00022679"/>
    </source>
</evidence>
<dbReference type="SMART" id="SM00220">
    <property type="entry name" value="S_TKc"/>
    <property type="match status" value="1"/>
</dbReference>
<organism evidence="7 8">
    <name type="scientific">Gymnopilus dilepis</name>
    <dbReference type="NCBI Taxonomy" id="231916"/>
    <lineage>
        <taxon>Eukaryota</taxon>
        <taxon>Fungi</taxon>
        <taxon>Dikarya</taxon>
        <taxon>Basidiomycota</taxon>
        <taxon>Agaricomycotina</taxon>
        <taxon>Agaricomycetes</taxon>
        <taxon>Agaricomycetidae</taxon>
        <taxon>Agaricales</taxon>
        <taxon>Agaricineae</taxon>
        <taxon>Hymenogastraceae</taxon>
        <taxon>Gymnopilus</taxon>
    </lineage>
</organism>
<keyword evidence="2" id="KW-0808">Transferase</keyword>
<dbReference type="AlphaFoldDB" id="A0A409YI85"/>
<dbReference type="Gene3D" id="3.30.200.20">
    <property type="entry name" value="Phosphorylase Kinase, domain 1"/>
    <property type="match status" value="1"/>
</dbReference>
<dbReference type="GO" id="GO:0005634">
    <property type="term" value="C:nucleus"/>
    <property type="evidence" value="ECO:0007669"/>
    <property type="project" value="TreeGrafter"/>
</dbReference>
<name>A0A409YI85_9AGAR</name>
<dbReference type="STRING" id="231916.A0A409YI85"/>
<sequence length="379" mass="41742">MSFPEEPLDLPPSEGGGYYPASIHQTLDGGNYEVVRKLGYGPRSSTWLVFTPNDPGYLAVKIFTVAASERAQAVDLPVSQEVNKLSPGLRLPRFHGSFWERSSAGLHLCFVSNPCSTSIQHLRLSAPERRLPAHVVQRIVYFVANALRGLHAAGIMHGAIKADNIRFVTSVDLGFLKQVLDSEPPPTLVQVGQYTTVQSQPLSHSFKWNNRRKLVADWPLHLANLGHAQRSVYQPEKDVDYFGAPETLLHSASCSLQTDIWMLGSLAYELLTGNSPFPRHPNKDVAAQMLTMSAALEDDPPEAWLSDEHLRGFDPKAQDSNATSINAGLAYALHKDDANAAARFIKSCLRLDPSKRLTAKECMNHVWLSEANACSCGFC</sequence>
<comment type="caution">
    <text evidence="7">The sequence shown here is derived from an EMBL/GenBank/DDBJ whole genome shotgun (WGS) entry which is preliminary data.</text>
</comment>
<gene>
    <name evidence="7" type="ORF">CVT26_009438</name>
</gene>
<dbReference type="InterPro" id="IPR000719">
    <property type="entry name" value="Prot_kinase_dom"/>
</dbReference>
<dbReference type="InterPro" id="IPR011009">
    <property type="entry name" value="Kinase-like_dom_sf"/>
</dbReference>
<dbReference type="Gene3D" id="1.10.510.10">
    <property type="entry name" value="Transferase(Phosphotransferase) domain 1"/>
    <property type="match status" value="1"/>
</dbReference>
<dbReference type="InterPro" id="IPR051175">
    <property type="entry name" value="CLK_kinases"/>
</dbReference>
<dbReference type="InParanoid" id="A0A409YI85"/>
<keyword evidence="1" id="KW-0723">Serine/threonine-protein kinase</keyword>
<keyword evidence="8" id="KW-1185">Reference proteome</keyword>
<evidence type="ECO:0000313" key="7">
    <source>
        <dbReference type="EMBL" id="PPR02727.1"/>
    </source>
</evidence>
<evidence type="ECO:0000256" key="3">
    <source>
        <dbReference type="ARBA" id="ARBA00022741"/>
    </source>
</evidence>
<proteinExistence type="predicted"/>
<dbReference type="GO" id="GO:0004674">
    <property type="term" value="F:protein serine/threonine kinase activity"/>
    <property type="evidence" value="ECO:0007669"/>
    <property type="project" value="UniProtKB-KW"/>
</dbReference>
<dbReference type="OrthoDB" id="5979581at2759"/>
<keyword evidence="5" id="KW-0067">ATP-binding</keyword>
<dbReference type="SUPFAM" id="SSF56112">
    <property type="entry name" value="Protein kinase-like (PK-like)"/>
    <property type="match status" value="1"/>
</dbReference>
<dbReference type="PANTHER" id="PTHR45646">
    <property type="entry name" value="SERINE/THREONINE-PROTEIN KINASE DOA-RELATED"/>
    <property type="match status" value="1"/>
</dbReference>
<accession>A0A409YI85</accession>
<protein>
    <recommendedName>
        <fullName evidence="6">Protein kinase domain-containing protein</fullName>
    </recommendedName>
</protein>
<evidence type="ECO:0000256" key="1">
    <source>
        <dbReference type="ARBA" id="ARBA00022527"/>
    </source>
</evidence>
<evidence type="ECO:0000259" key="6">
    <source>
        <dbReference type="PROSITE" id="PS50011"/>
    </source>
</evidence>
<dbReference type="EMBL" id="NHYE01000825">
    <property type="protein sequence ID" value="PPR02727.1"/>
    <property type="molecule type" value="Genomic_DNA"/>
</dbReference>
<feature type="domain" description="Protein kinase" evidence="6">
    <location>
        <begin position="32"/>
        <end position="368"/>
    </location>
</feature>
<evidence type="ECO:0000256" key="5">
    <source>
        <dbReference type="ARBA" id="ARBA00022840"/>
    </source>
</evidence>
<reference evidence="7 8" key="1">
    <citation type="journal article" date="2018" name="Evol. Lett.">
        <title>Horizontal gene cluster transfer increased hallucinogenic mushroom diversity.</title>
        <authorList>
            <person name="Reynolds H.T."/>
            <person name="Vijayakumar V."/>
            <person name="Gluck-Thaler E."/>
            <person name="Korotkin H.B."/>
            <person name="Matheny P.B."/>
            <person name="Slot J.C."/>
        </authorList>
    </citation>
    <scope>NUCLEOTIDE SEQUENCE [LARGE SCALE GENOMIC DNA]</scope>
    <source>
        <strain evidence="7 8">SRW20</strain>
    </source>
</reference>
<dbReference type="Proteomes" id="UP000284706">
    <property type="component" value="Unassembled WGS sequence"/>
</dbReference>
<dbReference type="GO" id="GO:0043484">
    <property type="term" value="P:regulation of RNA splicing"/>
    <property type="evidence" value="ECO:0007669"/>
    <property type="project" value="TreeGrafter"/>
</dbReference>
<evidence type="ECO:0000256" key="4">
    <source>
        <dbReference type="ARBA" id="ARBA00022777"/>
    </source>
</evidence>
<dbReference type="PANTHER" id="PTHR45646:SF11">
    <property type="entry name" value="SERINE_THREONINE-PROTEIN KINASE DOA"/>
    <property type="match status" value="1"/>
</dbReference>
<keyword evidence="4" id="KW-0418">Kinase</keyword>
<dbReference type="GO" id="GO:0005524">
    <property type="term" value="F:ATP binding"/>
    <property type="evidence" value="ECO:0007669"/>
    <property type="project" value="UniProtKB-KW"/>
</dbReference>